<protein>
    <submittedName>
        <fullName evidence="1">At-rich interactive domain-containing protein 2</fullName>
    </submittedName>
</protein>
<proteinExistence type="predicted"/>
<sequence length="669" mass="73642">MGTGTSENERRPGLATPPTGILKNPKPNYPIQSIPYDRLYELSYYKLKIKHSLRNVFIESYSKIRGYPLHTFWKDVVHSEEYLDLTDERKYMPEKDPKLTEKGTKAEEPSQPITSEINTGVINVEVLKESPITKSPEPMIVDSEPVNVDSDSELFASDDVEATTSLNPSYIVKLKPHSSDKDIFCLGRSLGTRDYVGQRVLQVATILRNLTFIEENVPILTKNRTFIRFMLLCVCSRWNQLQNLGMDMLGNVATEFLVKDPQTDKLTFFLIKLVSNGLLSEDRNSCISSLDALNKLSQNEANEDSLSRCLESFVYTRVCSFLTIHDVMLLIYTLECLYSLSSLGERPCNFIVGNHGVVDTLVSLVTVEGKSYGPKACIGMKLVETVPGGNANSSANNSNSSTTTSSTSTTVASSSASSTSTTTSTVTTLQSASKVSTSQSNTPQRMVQVAPQRLIAITPVSSPAATPTPITSTQTPTPSISPQQLVQQQHAHQQAIQENEQFALAWLRATYEPCSTGRVDHQELYKHYINSCAKIGRRGVIAPLHFPRCVRSVFGGTVGPNPVKPVTSNDPQFYDGIKARAQQLVINMQPVTTPVAQATPKTVRRKAQNVTVVPVSTPTTPTLTVVADNTDTPPPHLPHQYSKLSSVPHLNLENRPLSQQLVKATSKAR</sequence>
<gene>
    <name evidence="1" type="ORF">MML48_4g00010093</name>
</gene>
<dbReference type="EMBL" id="CM043018">
    <property type="protein sequence ID" value="KAI4462714.1"/>
    <property type="molecule type" value="Genomic_DNA"/>
</dbReference>
<accession>A0ACB9T7H7</accession>
<evidence type="ECO:0000313" key="2">
    <source>
        <dbReference type="Proteomes" id="UP001056778"/>
    </source>
</evidence>
<dbReference type="Proteomes" id="UP001056778">
    <property type="component" value="Chromosome 4"/>
</dbReference>
<keyword evidence="2" id="KW-1185">Reference proteome</keyword>
<reference evidence="1" key="1">
    <citation type="submission" date="2022-04" db="EMBL/GenBank/DDBJ databases">
        <title>Chromosome-scale genome assembly of Holotrichia oblita Faldermann.</title>
        <authorList>
            <person name="Rongchong L."/>
        </authorList>
    </citation>
    <scope>NUCLEOTIDE SEQUENCE</scope>
    <source>
        <strain evidence="1">81SQS9</strain>
    </source>
</reference>
<comment type="caution">
    <text evidence="1">The sequence shown here is derived from an EMBL/GenBank/DDBJ whole genome shotgun (WGS) entry which is preliminary data.</text>
</comment>
<name>A0ACB9T7H7_HOLOL</name>
<organism evidence="1 2">
    <name type="scientific">Holotrichia oblita</name>
    <name type="common">Chafer beetle</name>
    <dbReference type="NCBI Taxonomy" id="644536"/>
    <lineage>
        <taxon>Eukaryota</taxon>
        <taxon>Metazoa</taxon>
        <taxon>Ecdysozoa</taxon>
        <taxon>Arthropoda</taxon>
        <taxon>Hexapoda</taxon>
        <taxon>Insecta</taxon>
        <taxon>Pterygota</taxon>
        <taxon>Neoptera</taxon>
        <taxon>Endopterygota</taxon>
        <taxon>Coleoptera</taxon>
        <taxon>Polyphaga</taxon>
        <taxon>Scarabaeiformia</taxon>
        <taxon>Scarabaeidae</taxon>
        <taxon>Melolonthinae</taxon>
        <taxon>Holotrichia</taxon>
    </lineage>
</organism>
<evidence type="ECO:0000313" key="1">
    <source>
        <dbReference type="EMBL" id="KAI4462714.1"/>
    </source>
</evidence>